<evidence type="ECO:0000313" key="4">
    <source>
        <dbReference type="Proteomes" id="UP000244811"/>
    </source>
</evidence>
<evidence type="ECO:0000256" key="1">
    <source>
        <dbReference type="ARBA" id="ARBA00005655"/>
    </source>
</evidence>
<organism evidence="3 4">
    <name type="scientific">Theileria orientalis</name>
    <dbReference type="NCBI Taxonomy" id="68886"/>
    <lineage>
        <taxon>Eukaryota</taxon>
        <taxon>Sar</taxon>
        <taxon>Alveolata</taxon>
        <taxon>Apicomplexa</taxon>
        <taxon>Aconoidasida</taxon>
        <taxon>Piroplasmida</taxon>
        <taxon>Theileriidae</taxon>
        <taxon>Theileria</taxon>
    </lineage>
</organism>
<dbReference type="Pfam" id="PF03194">
    <property type="entry name" value="LUC7"/>
    <property type="match status" value="1"/>
</dbReference>
<name>A0A976SJE7_THEOR</name>
<feature type="compositionally biased region" description="Basic residues" evidence="2">
    <location>
        <begin position="284"/>
        <end position="302"/>
    </location>
</feature>
<dbReference type="Proteomes" id="UP000244811">
    <property type="component" value="Chromosome 2"/>
</dbReference>
<dbReference type="GO" id="GO:0005685">
    <property type="term" value="C:U1 snRNP"/>
    <property type="evidence" value="ECO:0007669"/>
    <property type="project" value="InterPro"/>
</dbReference>
<dbReference type="AlphaFoldDB" id="A0A976SJE7"/>
<protein>
    <submittedName>
        <fullName evidence="3">Uncharacterized protein</fullName>
    </submittedName>
</protein>
<evidence type="ECO:0000313" key="3">
    <source>
        <dbReference type="EMBL" id="UVC49937.1"/>
    </source>
</evidence>
<feature type="region of interest" description="Disordered" evidence="2">
    <location>
        <begin position="231"/>
        <end position="302"/>
    </location>
</feature>
<gene>
    <name evidence="3" type="ORF">MACK_003559</name>
</gene>
<evidence type="ECO:0000256" key="2">
    <source>
        <dbReference type="SAM" id="MobiDB-lite"/>
    </source>
</evidence>
<dbReference type="PANTHER" id="PTHR12375">
    <property type="entry name" value="RNA-BINDING PROTEIN LUC7-RELATED"/>
    <property type="match status" value="1"/>
</dbReference>
<reference evidence="3" key="1">
    <citation type="submission" date="2022-07" db="EMBL/GenBank/DDBJ databases">
        <title>Evaluation of T. orientalis genome assembly methods using nanopore sequencing and analysis of variation between genomes.</title>
        <authorList>
            <person name="Yam J."/>
            <person name="Micallef M.L."/>
            <person name="Liu M."/>
            <person name="Djordjevic S.P."/>
            <person name="Bogema D.R."/>
            <person name="Jenkins C."/>
        </authorList>
    </citation>
    <scope>NUCLEOTIDE SEQUENCE</scope>
    <source>
        <strain evidence="3">Goon Nure</strain>
    </source>
</reference>
<comment type="similarity">
    <text evidence="1">Belongs to the Luc7 family.</text>
</comment>
<dbReference type="InterPro" id="IPR004882">
    <property type="entry name" value="Luc7-rel"/>
</dbReference>
<proteinExistence type="inferred from homology"/>
<dbReference type="GO" id="GO:0003729">
    <property type="term" value="F:mRNA binding"/>
    <property type="evidence" value="ECO:0007669"/>
    <property type="project" value="InterPro"/>
</dbReference>
<feature type="compositionally biased region" description="Basic and acidic residues" evidence="2">
    <location>
        <begin position="273"/>
        <end position="283"/>
    </location>
</feature>
<accession>A0A976SJE7</accession>
<dbReference type="GO" id="GO:0006376">
    <property type="term" value="P:mRNA splice site recognition"/>
    <property type="evidence" value="ECO:0007669"/>
    <property type="project" value="InterPro"/>
</dbReference>
<dbReference type="EMBL" id="CP056071">
    <property type="protein sequence ID" value="UVC49937.1"/>
    <property type="molecule type" value="Genomic_DNA"/>
</dbReference>
<sequence>MDQIRATLAELMGKYEQKEDLESRKSFTDPDVCKLYLTGICPHDLFENTKFYMGECRRIHSEKLRERYLNERKDHFFGYELDTLKVIQPMIEDCDKKIARGKARVEEDIVRKRTLDPMIVEEAKRIDSQIQAKMALADELGMNGEVEESFKIVEEVEHLKKNKLEMLEKAGEGSFQQRLKPCDVCGALLSATDSDRRLTEHYSGKIHVGFQKLRDMSKTLSAYIEEFREKANGPSLNSTRDSRNGRRRSRSASKSSSKNNSDRSHRERHRGYRDRASYRDRDGHRRRSRSKSRSRSRSRRHR</sequence>